<dbReference type="EMBL" id="OW240913">
    <property type="protein sequence ID" value="CAH2252642.1"/>
    <property type="molecule type" value="Genomic_DNA"/>
</dbReference>
<evidence type="ECO:0000313" key="8">
    <source>
        <dbReference type="Proteomes" id="UP001295444"/>
    </source>
</evidence>
<dbReference type="Gene3D" id="3.10.450.10">
    <property type="match status" value="1"/>
</dbReference>
<dbReference type="InterPro" id="IPR000010">
    <property type="entry name" value="Cystatin_dom"/>
</dbReference>
<feature type="signal peptide" evidence="5">
    <location>
        <begin position="1"/>
        <end position="19"/>
    </location>
</feature>
<dbReference type="Pfam" id="PF00031">
    <property type="entry name" value="Cystatin"/>
    <property type="match status" value="1"/>
</dbReference>
<dbReference type="GO" id="GO:0005737">
    <property type="term" value="C:cytoplasm"/>
    <property type="evidence" value="ECO:0007669"/>
    <property type="project" value="TreeGrafter"/>
</dbReference>
<dbReference type="SMART" id="SM00043">
    <property type="entry name" value="CY"/>
    <property type="match status" value="1"/>
</dbReference>
<dbReference type="SUPFAM" id="SSF54403">
    <property type="entry name" value="Cystatin/monellin"/>
    <property type="match status" value="1"/>
</dbReference>
<protein>
    <submittedName>
        <fullName evidence="7">Cystatin</fullName>
    </submittedName>
</protein>
<dbReference type="FunFam" id="3.10.450.10:FF:000004">
    <property type="entry name" value="Cystatin C"/>
    <property type="match status" value="1"/>
</dbReference>
<feature type="domain" description="Cystatin" evidence="6">
    <location>
        <begin position="25"/>
        <end position="135"/>
    </location>
</feature>
<dbReference type="GO" id="GO:0004869">
    <property type="term" value="F:cysteine-type endopeptidase inhibitor activity"/>
    <property type="evidence" value="ECO:0007669"/>
    <property type="project" value="UniProtKB-KW"/>
</dbReference>
<sequence length="135" mass="14905">MAKLIAVFGILALVSAAAAATGQSRLVGAPIEASENDADVQRALVFAVNEYNKRTNDMFVSRVAKINHVQKQVVSGINIIFDVDFSRTLCRKPKADVEQCEFHAEPDLAKTVKCSFVVYYVPWTGHTEVTWKQCS</sequence>
<reference evidence="7" key="1">
    <citation type="submission" date="2022-03" db="EMBL/GenBank/DDBJ databases">
        <authorList>
            <person name="Alioto T."/>
            <person name="Alioto T."/>
            <person name="Gomez Garrido J."/>
        </authorList>
    </citation>
    <scope>NUCLEOTIDE SEQUENCE</scope>
</reference>
<dbReference type="AlphaFoldDB" id="A0AAD1VVN2"/>
<evidence type="ECO:0000256" key="4">
    <source>
        <dbReference type="ARBA" id="ARBA00023157"/>
    </source>
</evidence>
<evidence type="ECO:0000256" key="3">
    <source>
        <dbReference type="ARBA" id="ARBA00022704"/>
    </source>
</evidence>
<gene>
    <name evidence="7" type="ORF">PECUL_23A019193</name>
</gene>
<evidence type="ECO:0000256" key="1">
    <source>
        <dbReference type="ARBA" id="ARBA00009403"/>
    </source>
</evidence>
<accession>A0AAD1VVN2</accession>
<dbReference type="GO" id="GO:0031982">
    <property type="term" value="C:vesicle"/>
    <property type="evidence" value="ECO:0007669"/>
    <property type="project" value="TreeGrafter"/>
</dbReference>
<keyword evidence="8" id="KW-1185">Reference proteome</keyword>
<comment type="similarity">
    <text evidence="1">Belongs to the cystatin family.</text>
</comment>
<dbReference type="InterPro" id="IPR018073">
    <property type="entry name" value="Prot_inh_cystat_CS"/>
</dbReference>
<organism evidence="7 8">
    <name type="scientific">Pelobates cultripes</name>
    <name type="common">Western spadefoot toad</name>
    <dbReference type="NCBI Taxonomy" id="61616"/>
    <lineage>
        <taxon>Eukaryota</taxon>
        <taxon>Metazoa</taxon>
        <taxon>Chordata</taxon>
        <taxon>Craniata</taxon>
        <taxon>Vertebrata</taxon>
        <taxon>Euteleostomi</taxon>
        <taxon>Amphibia</taxon>
        <taxon>Batrachia</taxon>
        <taxon>Anura</taxon>
        <taxon>Pelobatoidea</taxon>
        <taxon>Pelobatidae</taxon>
        <taxon>Pelobates</taxon>
    </lineage>
</organism>
<name>A0AAD1VVN2_PELCU</name>
<dbReference type="CDD" id="cd00042">
    <property type="entry name" value="CY"/>
    <property type="match status" value="1"/>
</dbReference>
<dbReference type="InterPro" id="IPR046350">
    <property type="entry name" value="Cystatin_sf"/>
</dbReference>
<dbReference type="GO" id="GO:0005615">
    <property type="term" value="C:extracellular space"/>
    <property type="evidence" value="ECO:0007669"/>
    <property type="project" value="TreeGrafter"/>
</dbReference>
<keyword evidence="2" id="KW-0646">Protease inhibitor</keyword>
<proteinExistence type="inferred from homology"/>
<dbReference type="PANTHER" id="PTHR46186">
    <property type="entry name" value="CYSTATIN"/>
    <property type="match status" value="1"/>
</dbReference>
<dbReference type="PROSITE" id="PS00287">
    <property type="entry name" value="CYSTATIN"/>
    <property type="match status" value="1"/>
</dbReference>
<keyword evidence="4" id="KW-1015">Disulfide bond</keyword>
<evidence type="ECO:0000256" key="2">
    <source>
        <dbReference type="ARBA" id="ARBA00022690"/>
    </source>
</evidence>
<evidence type="ECO:0000259" key="6">
    <source>
        <dbReference type="SMART" id="SM00043"/>
    </source>
</evidence>
<dbReference type="PANTHER" id="PTHR46186:SF2">
    <property type="entry name" value="CYSTATIN"/>
    <property type="match status" value="1"/>
</dbReference>
<evidence type="ECO:0000256" key="5">
    <source>
        <dbReference type="SAM" id="SignalP"/>
    </source>
</evidence>
<keyword evidence="5" id="KW-0732">Signal</keyword>
<keyword evidence="3" id="KW-0789">Thiol protease inhibitor</keyword>
<feature type="chain" id="PRO_5042110416" evidence="5">
    <location>
        <begin position="20"/>
        <end position="135"/>
    </location>
</feature>
<dbReference type="Proteomes" id="UP001295444">
    <property type="component" value="Chromosome 02"/>
</dbReference>
<evidence type="ECO:0000313" key="7">
    <source>
        <dbReference type="EMBL" id="CAH2252642.1"/>
    </source>
</evidence>